<sequence>MKRVLPTSASSRASDKRIKFSQSEVQMLIKQEVLSAVRQRENKIQGLLEAIQQLDHESDYEIQKLEARINTVTKRAEAALACMTETKKKRPPPSPISVDTTGSDSEDETMETVSQNKELMKRMDTSGKANNLVGARDLSLVLSVQETTRKTLQMTKDDNKEDLGEVLQSPPTPTDTSDPPDAQEKENVEDRTQDEEPKAKRVKTESISPGHSSSPKHPEAKQPSCPRLPPTPFPSNLSMEAASYNIPQRPEVQLALIKNPRSLSVLWTLEGDDPCAPPMDSYSILLTMEKVKGSSIFPKWNTLDEVKAIPLPMCVMITKFKAGHKVCVAVVGKDKFGRYGPYSKVVTAAIPE</sequence>
<dbReference type="AlphaFoldDB" id="A0A4U5VSR9"/>
<feature type="domain" description="Activating transcription factor 7-interacting protein Fn3" evidence="2">
    <location>
        <begin position="245"/>
        <end position="347"/>
    </location>
</feature>
<evidence type="ECO:0000313" key="4">
    <source>
        <dbReference type="Proteomes" id="UP000298787"/>
    </source>
</evidence>
<gene>
    <name evidence="3" type="ORF">D9C73_026063</name>
</gene>
<dbReference type="GO" id="GO:0006355">
    <property type="term" value="P:regulation of DNA-templated transcription"/>
    <property type="evidence" value="ECO:0007669"/>
    <property type="project" value="TreeGrafter"/>
</dbReference>
<dbReference type="Proteomes" id="UP000298787">
    <property type="component" value="Chromosome 23"/>
</dbReference>
<evidence type="ECO:0000256" key="1">
    <source>
        <dbReference type="SAM" id="MobiDB-lite"/>
    </source>
</evidence>
<evidence type="ECO:0000259" key="2">
    <source>
        <dbReference type="Pfam" id="PF16794"/>
    </source>
</evidence>
<organism evidence="3 4">
    <name type="scientific">Collichthys lucidus</name>
    <name type="common">Big head croaker</name>
    <name type="synonym">Sciaena lucida</name>
    <dbReference type="NCBI Taxonomy" id="240159"/>
    <lineage>
        <taxon>Eukaryota</taxon>
        <taxon>Metazoa</taxon>
        <taxon>Chordata</taxon>
        <taxon>Craniata</taxon>
        <taxon>Vertebrata</taxon>
        <taxon>Euteleostomi</taxon>
        <taxon>Actinopterygii</taxon>
        <taxon>Neopterygii</taxon>
        <taxon>Teleostei</taxon>
        <taxon>Neoteleostei</taxon>
        <taxon>Acanthomorphata</taxon>
        <taxon>Eupercaria</taxon>
        <taxon>Sciaenidae</taxon>
        <taxon>Collichthys</taxon>
    </lineage>
</organism>
<dbReference type="STRING" id="240159.A0A4U5VSR9"/>
<dbReference type="InterPro" id="IPR056565">
    <property type="entry name" value="Fn3_ATF7IP"/>
</dbReference>
<name>A0A4U5VSR9_COLLU</name>
<dbReference type="GO" id="GO:0005634">
    <property type="term" value="C:nucleus"/>
    <property type="evidence" value="ECO:0007669"/>
    <property type="project" value="TreeGrafter"/>
</dbReference>
<evidence type="ECO:0000313" key="3">
    <source>
        <dbReference type="EMBL" id="TKS91738.1"/>
    </source>
</evidence>
<dbReference type="PANTHER" id="PTHR23210">
    <property type="entry name" value="ACTIVATING TRANSCRIPTION FACTOR 7 INTERACTING PROTEIN"/>
    <property type="match status" value="1"/>
</dbReference>
<feature type="compositionally biased region" description="Basic and acidic residues" evidence="1">
    <location>
        <begin position="182"/>
        <end position="204"/>
    </location>
</feature>
<dbReference type="Pfam" id="PF16794">
    <property type="entry name" value="fn3_4"/>
    <property type="match status" value="1"/>
</dbReference>
<dbReference type="InterPro" id="IPR026085">
    <property type="entry name" value="ATF7-int"/>
</dbReference>
<protein>
    <submittedName>
        <fullName evidence="3">Activating transcription factor 7-interacting protein 1 ATF-interacting protein</fullName>
    </submittedName>
</protein>
<keyword evidence="4" id="KW-1185">Reference proteome</keyword>
<dbReference type="GO" id="GO:0003712">
    <property type="term" value="F:transcription coregulator activity"/>
    <property type="evidence" value="ECO:0007669"/>
    <property type="project" value="TreeGrafter"/>
</dbReference>
<dbReference type="PANTHER" id="PTHR23210:SF26">
    <property type="entry name" value="ACTIVATING TRANSCRIPTION FACTOR 7-INTERACTING PROTEIN 1"/>
    <property type="match status" value="1"/>
</dbReference>
<proteinExistence type="predicted"/>
<feature type="region of interest" description="Disordered" evidence="1">
    <location>
        <begin position="86"/>
        <end position="113"/>
    </location>
</feature>
<feature type="region of interest" description="Disordered" evidence="1">
    <location>
        <begin position="152"/>
        <end position="236"/>
    </location>
</feature>
<accession>A0A4U5VSR9</accession>
<reference evidence="3 4" key="1">
    <citation type="submission" date="2019-01" db="EMBL/GenBank/DDBJ databases">
        <title>Genome Assembly of Collichthys lucidus.</title>
        <authorList>
            <person name="Cai M."/>
            <person name="Xiao S."/>
        </authorList>
    </citation>
    <scope>NUCLEOTIDE SEQUENCE [LARGE SCALE GENOMIC DNA]</scope>
    <source>
        <strain evidence="3">JT15FE1705JMU</strain>
        <tissue evidence="3">Muscle</tissue>
    </source>
</reference>
<feature type="compositionally biased region" description="Polar residues" evidence="1">
    <location>
        <begin position="205"/>
        <end position="215"/>
    </location>
</feature>
<dbReference type="EMBL" id="CM014100">
    <property type="protein sequence ID" value="TKS91738.1"/>
    <property type="molecule type" value="Genomic_DNA"/>
</dbReference>
<dbReference type="GO" id="GO:0005667">
    <property type="term" value="C:transcription regulator complex"/>
    <property type="evidence" value="ECO:0007669"/>
    <property type="project" value="TreeGrafter"/>
</dbReference>